<evidence type="ECO:0000313" key="3">
    <source>
        <dbReference type="Proteomes" id="UP001642502"/>
    </source>
</evidence>
<name>A0ABP0D7Z8_9PEZI</name>
<dbReference type="SUPFAM" id="SSF56112">
    <property type="entry name" value="Protein kinase-like (PK-like)"/>
    <property type="match status" value="1"/>
</dbReference>
<evidence type="ECO:0000313" key="2">
    <source>
        <dbReference type="EMBL" id="CAK7264334.1"/>
    </source>
</evidence>
<reference evidence="2 3" key="1">
    <citation type="submission" date="2024-01" db="EMBL/GenBank/DDBJ databases">
        <authorList>
            <person name="Allen C."/>
            <person name="Tagirdzhanova G."/>
        </authorList>
    </citation>
    <scope>NUCLEOTIDE SEQUENCE [LARGE SCALE GENOMIC DNA]</scope>
    <source>
        <strain evidence="2 3">CBS 119000</strain>
    </source>
</reference>
<accession>A0ABP0D7Z8</accession>
<dbReference type="InterPro" id="IPR011009">
    <property type="entry name" value="Kinase-like_dom_sf"/>
</dbReference>
<evidence type="ECO:0000259" key="1">
    <source>
        <dbReference type="Pfam" id="PF01636"/>
    </source>
</evidence>
<dbReference type="InterPro" id="IPR051678">
    <property type="entry name" value="AGP_Transferase"/>
</dbReference>
<proteinExistence type="predicted"/>
<gene>
    <name evidence="2" type="ORF">SEPCBS119000_000940</name>
</gene>
<dbReference type="Pfam" id="PF01636">
    <property type="entry name" value="APH"/>
    <property type="match status" value="1"/>
</dbReference>
<dbReference type="Proteomes" id="UP001642502">
    <property type="component" value="Unassembled WGS sequence"/>
</dbReference>
<feature type="domain" description="Aminoglycoside phosphotransferase" evidence="1">
    <location>
        <begin position="95"/>
        <end position="313"/>
    </location>
</feature>
<protein>
    <recommendedName>
        <fullName evidence="1">Aminoglycoside phosphotransferase domain-containing protein</fullName>
    </recommendedName>
</protein>
<dbReference type="InterPro" id="IPR002575">
    <property type="entry name" value="Aminoglycoside_PTrfase"/>
</dbReference>
<organism evidence="2 3">
    <name type="scientific">Sporothrix epigloea</name>
    <dbReference type="NCBI Taxonomy" id="1892477"/>
    <lineage>
        <taxon>Eukaryota</taxon>
        <taxon>Fungi</taxon>
        <taxon>Dikarya</taxon>
        <taxon>Ascomycota</taxon>
        <taxon>Pezizomycotina</taxon>
        <taxon>Sordariomycetes</taxon>
        <taxon>Sordariomycetidae</taxon>
        <taxon>Ophiostomatales</taxon>
        <taxon>Ophiostomataceae</taxon>
        <taxon>Sporothrix</taxon>
    </lineage>
</organism>
<dbReference type="EMBL" id="CAWUON010000006">
    <property type="protein sequence ID" value="CAK7264334.1"/>
    <property type="molecule type" value="Genomic_DNA"/>
</dbReference>
<keyword evidence="3" id="KW-1185">Reference proteome</keyword>
<sequence length="439" mass="48627">MASKDSPSLPSSRWACLDSWNFDGFKERLENHIKSLNLLVLKSHAEQILGVPVTISTPFSAGMYWVCFELVATDGRLVIARVRLPQHPNSPVDRCPEAESYQIECEIATMNYVRQALPKVKIPRIYAYEPAGSDRAAKAGAPYMLLEGFYGNTLLDVHLNMFQLPDQESTQEHIMSQWTQMQTEIATISLPGIGSIAAVSPEGKPVLGRLASAKAEGLLEEGPFETSAAFFRAVADAGVRLVPPKSAADSAISWKDLGRLVFFDIVQNTALYEDDCEKFPLNHMDLGTQNILVDDDFNFLAVIDWEFAQTAPWVVNNYPMTFSLTESDAELERILNDPGHLAHKNCTLQDRSRKLYVSKFREAEAALKLAGRGLDGSFADVLDTAPSRIYACFTNLGHQPEVDEDLVHEMARLAFGVEGAKADEYLEAVRAKAETPKNP</sequence>
<comment type="caution">
    <text evidence="2">The sequence shown here is derived from an EMBL/GenBank/DDBJ whole genome shotgun (WGS) entry which is preliminary data.</text>
</comment>
<dbReference type="PANTHER" id="PTHR21310">
    <property type="entry name" value="AMINOGLYCOSIDE PHOSPHOTRANSFERASE-RELATED-RELATED"/>
    <property type="match status" value="1"/>
</dbReference>
<dbReference type="PANTHER" id="PTHR21310:SF13">
    <property type="entry name" value="AMINOGLYCOSIDE PHOSPHOTRANSFERASE DOMAIN-CONTAINING PROTEIN"/>
    <property type="match status" value="1"/>
</dbReference>